<dbReference type="InterPro" id="IPR001932">
    <property type="entry name" value="PPM-type_phosphatase-like_dom"/>
</dbReference>
<dbReference type="PANTHER" id="PTHR13832">
    <property type="entry name" value="PROTEIN PHOSPHATASE 2C"/>
    <property type="match status" value="1"/>
</dbReference>
<evidence type="ECO:0000259" key="2">
    <source>
        <dbReference type="PROSITE" id="PS51746"/>
    </source>
</evidence>
<dbReference type="SUPFAM" id="SSF81606">
    <property type="entry name" value="PP2C-like"/>
    <property type="match status" value="1"/>
</dbReference>
<dbReference type="VEuPathDB" id="ToxoDB:EMWEY_00019100"/>
<dbReference type="Proteomes" id="UP000030763">
    <property type="component" value="Unassembled WGS sequence"/>
</dbReference>
<proteinExistence type="predicted"/>
<protein>
    <recommendedName>
        <fullName evidence="2">PPM-type phosphatase domain-containing protein</fullName>
    </recommendedName>
</protein>
<dbReference type="RefSeq" id="XP_013333154.1">
    <property type="nucleotide sequence ID" value="XM_013477700.1"/>
</dbReference>
<feature type="domain" description="PPM-type phosphatase" evidence="2">
    <location>
        <begin position="1"/>
        <end position="215"/>
    </location>
</feature>
<feature type="compositionally biased region" description="Low complexity" evidence="1">
    <location>
        <begin position="247"/>
        <end position="269"/>
    </location>
</feature>
<evidence type="ECO:0000313" key="3">
    <source>
        <dbReference type="EMBL" id="CDJ56503.1"/>
    </source>
</evidence>
<dbReference type="CDD" id="cd00143">
    <property type="entry name" value="PP2Cc"/>
    <property type="match status" value="1"/>
</dbReference>
<dbReference type="InterPro" id="IPR036457">
    <property type="entry name" value="PPM-type-like_dom_sf"/>
</dbReference>
<reference evidence="3" key="1">
    <citation type="submission" date="2013-10" db="EMBL/GenBank/DDBJ databases">
        <title>Genomic analysis of the causative agents of coccidiosis in chickens.</title>
        <authorList>
            <person name="Reid A.J."/>
            <person name="Blake D."/>
            <person name="Billington K."/>
            <person name="Browne H."/>
            <person name="Dunn M."/>
            <person name="Hung S."/>
            <person name="Kawahara F."/>
            <person name="Miranda-Saavedra D."/>
            <person name="Mourier T."/>
            <person name="Nagra H."/>
            <person name="Otto T.D."/>
            <person name="Rawlings N."/>
            <person name="Sanchez A."/>
            <person name="Sanders M."/>
            <person name="Subramaniam C."/>
            <person name="Tay Y."/>
            <person name="Dear P."/>
            <person name="Doerig C."/>
            <person name="Gruber A."/>
            <person name="Parkinson J."/>
            <person name="Shirley M."/>
            <person name="Wan K.L."/>
            <person name="Berriman M."/>
            <person name="Tomley F."/>
            <person name="Pain A."/>
        </authorList>
    </citation>
    <scope>NUCLEOTIDE SEQUENCE [LARGE SCALE GENOMIC DNA]</scope>
    <source>
        <strain evidence="3">Weybridge</strain>
    </source>
</reference>
<feature type="non-terminal residue" evidence="3">
    <location>
        <position position="1"/>
    </location>
</feature>
<dbReference type="Pfam" id="PF00481">
    <property type="entry name" value="PP2C"/>
    <property type="match status" value="1"/>
</dbReference>
<organism evidence="3 4">
    <name type="scientific">Eimeria maxima</name>
    <name type="common">Coccidian parasite</name>
    <dbReference type="NCBI Taxonomy" id="5804"/>
    <lineage>
        <taxon>Eukaryota</taxon>
        <taxon>Sar</taxon>
        <taxon>Alveolata</taxon>
        <taxon>Apicomplexa</taxon>
        <taxon>Conoidasida</taxon>
        <taxon>Coccidia</taxon>
        <taxon>Eucoccidiorida</taxon>
        <taxon>Eimeriorina</taxon>
        <taxon>Eimeriidae</taxon>
        <taxon>Eimeria</taxon>
    </lineage>
</organism>
<dbReference type="EMBL" id="HG718963">
    <property type="protein sequence ID" value="CDJ56503.1"/>
    <property type="molecule type" value="Genomic_DNA"/>
</dbReference>
<dbReference type="GeneID" id="25335896"/>
<sequence length="290" mass="31111">GLKEATPDAIRDAFLELDKVLLNNWRTQQAGSTGIVALIEELDSPRELLVSGREVLSSFSSKPLLSSLDTQDKIGAFYTPIQSITIGGQQQPAFLITIANVGDSRGTLFHAGGGFSILSRDHKPTNPEELERIKKAGGFVSSSPASVPRVDGILALSRAFGVYEPESMNWVFVSHFMMTLLYELKNDLTEAAVKLLEQAYQAFSGDNISVLLTRFEKGEEKERKYRRFEVTPEGHVVSEESESEGQSAAAAADAAAAAAAPPSSPSAADKNSLEAFKGPLKPAGEGPITL</sequence>
<feature type="region of interest" description="Disordered" evidence="1">
    <location>
        <begin position="233"/>
        <end position="290"/>
    </location>
</feature>
<accession>U6M072</accession>
<dbReference type="AlphaFoldDB" id="U6M072"/>
<dbReference type="PANTHER" id="PTHR13832:SF827">
    <property type="entry name" value="PROTEIN PHOSPHATASE 1L"/>
    <property type="match status" value="1"/>
</dbReference>
<dbReference type="InterPro" id="IPR015655">
    <property type="entry name" value="PP2C"/>
</dbReference>
<dbReference type="Gene3D" id="3.60.40.10">
    <property type="entry name" value="PPM-type phosphatase domain"/>
    <property type="match status" value="1"/>
</dbReference>
<dbReference type="OMA" id="FVSHFMM"/>
<evidence type="ECO:0000256" key="1">
    <source>
        <dbReference type="SAM" id="MobiDB-lite"/>
    </source>
</evidence>
<evidence type="ECO:0000313" key="4">
    <source>
        <dbReference type="Proteomes" id="UP000030763"/>
    </source>
</evidence>
<dbReference type="SMART" id="SM00332">
    <property type="entry name" value="PP2Cc"/>
    <property type="match status" value="1"/>
</dbReference>
<dbReference type="OrthoDB" id="10264738at2759"/>
<keyword evidence="4" id="KW-1185">Reference proteome</keyword>
<gene>
    <name evidence="3" type="ORF">EMWEY_00019100</name>
</gene>
<dbReference type="PROSITE" id="PS51746">
    <property type="entry name" value="PPM_2"/>
    <property type="match status" value="1"/>
</dbReference>
<name>U6M072_EIMMA</name>
<reference evidence="3" key="2">
    <citation type="submission" date="2013-10" db="EMBL/GenBank/DDBJ databases">
        <authorList>
            <person name="Aslett M."/>
        </authorList>
    </citation>
    <scope>NUCLEOTIDE SEQUENCE [LARGE SCALE GENOMIC DNA]</scope>
    <source>
        <strain evidence="3">Weybridge</strain>
    </source>
</reference>
<dbReference type="GO" id="GO:0004722">
    <property type="term" value="F:protein serine/threonine phosphatase activity"/>
    <property type="evidence" value="ECO:0007669"/>
    <property type="project" value="InterPro"/>
</dbReference>